<sequence length="340" mass="39221">MIKKTKRQISNKQRVNLCQLLGNLIENGFSLNQAFDFFQAADFLNADLIVLAEQKLQEGRPIVECFEAFGFSEDQLLQIELGEAHGNLALTFQGISQQMVLMQKQRENFVKAVSYPALLVLFLGLILLGMRYFLLPQLLASGMIDSQNLSVWMIQHVPIIILFSTFFFSGLVLLWKQTGKRQNYLDRYIFLSRVPLVGRLLKEYYSAYFALEWGKLFDQGLELQQIIACLLATEKNSLMKELAASLQQKLVQGRELADQLKMYPFLTEEFSQIVLRGEVQGNLGKELLVYSQLMWQRFFARLEWLCSWLQPVIFLFVALLIISIYIAMLLPLSSGMEEIW</sequence>
<keyword evidence="6 7" id="KW-0472">Membrane</keyword>
<dbReference type="InterPro" id="IPR018076">
    <property type="entry name" value="T2SS_GspF_dom"/>
</dbReference>
<comment type="subcellular location">
    <subcellularLocation>
        <location evidence="1">Cell membrane</location>
        <topology evidence="1">Multi-pass membrane protein</topology>
    </subcellularLocation>
</comment>
<comment type="similarity">
    <text evidence="2">Belongs to the GSP F family.</text>
</comment>
<dbReference type="Gene3D" id="1.20.81.30">
    <property type="entry name" value="Type II secretion system (T2SS), domain F"/>
    <property type="match status" value="2"/>
</dbReference>
<feature type="transmembrane region" description="Helical" evidence="7">
    <location>
        <begin position="304"/>
        <end position="330"/>
    </location>
</feature>
<dbReference type="NCBIfam" id="NF041012">
    <property type="entry name" value="T4P_ComGB"/>
    <property type="match status" value="1"/>
</dbReference>
<dbReference type="RefSeq" id="WP_146623449.1">
    <property type="nucleotide sequence ID" value="NZ_BJCC01000026.1"/>
</dbReference>
<evidence type="ECO:0000256" key="5">
    <source>
        <dbReference type="ARBA" id="ARBA00022989"/>
    </source>
</evidence>
<dbReference type="InterPro" id="IPR042094">
    <property type="entry name" value="T2SS_GspF_sf"/>
</dbReference>
<comment type="caution">
    <text evidence="9">The sequence shown here is derived from an EMBL/GenBank/DDBJ whole genome shotgun (WGS) entry which is preliminary data.</text>
</comment>
<evidence type="ECO:0000313" key="10">
    <source>
        <dbReference type="Proteomes" id="UP000290567"/>
    </source>
</evidence>
<evidence type="ECO:0000256" key="3">
    <source>
        <dbReference type="ARBA" id="ARBA00022475"/>
    </source>
</evidence>
<dbReference type="PANTHER" id="PTHR30012:SF0">
    <property type="entry name" value="TYPE II SECRETION SYSTEM PROTEIN F-RELATED"/>
    <property type="match status" value="1"/>
</dbReference>
<gene>
    <name evidence="9" type="primary">comGB</name>
    <name evidence="9" type="ORF">NRIC_29390</name>
</gene>
<evidence type="ECO:0000313" key="9">
    <source>
        <dbReference type="EMBL" id="GCF95048.1"/>
    </source>
</evidence>
<protein>
    <submittedName>
        <fullName evidence="9">Competence protein ComGB</fullName>
    </submittedName>
</protein>
<organism evidence="9 10">
    <name type="scientific">Enterococcus florum</name>
    <dbReference type="NCBI Taxonomy" id="2480627"/>
    <lineage>
        <taxon>Bacteria</taxon>
        <taxon>Bacillati</taxon>
        <taxon>Bacillota</taxon>
        <taxon>Bacilli</taxon>
        <taxon>Lactobacillales</taxon>
        <taxon>Enterococcaceae</taxon>
        <taxon>Enterococcus</taxon>
    </lineage>
</organism>
<dbReference type="GO" id="GO:0005886">
    <property type="term" value="C:plasma membrane"/>
    <property type="evidence" value="ECO:0007669"/>
    <property type="project" value="UniProtKB-SubCell"/>
</dbReference>
<feature type="transmembrane region" description="Helical" evidence="7">
    <location>
        <begin position="112"/>
        <end position="134"/>
    </location>
</feature>
<dbReference type="PANTHER" id="PTHR30012">
    <property type="entry name" value="GENERAL SECRETION PATHWAY PROTEIN"/>
    <property type="match status" value="1"/>
</dbReference>
<keyword evidence="4 7" id="KW-0812">Transmembrane</keyword>
<reference evidence="10" key="1">
    <citation type="submission" date="2019-02" db="EMBL/GenBank/DDBJ databases">
        <title>Draft genome sequence of Enterococcus sp. Gos25-1.</title>
        <authorList>
            <person name="Tanaka N."/>
            <person name="Shiwa Y."/>
            <person name="Fujita N."/>
        </authorList>
    </citation>
    <scope>NUCLEOTIDE SEQUENCE [LARGE SCALE GENOMIC DNA]</scope>
    <source>
        <strain evidence="10">Gos25-1</strain>
    </source>
</reference>
<dbReference type="Pfam" id="PF00482">
    <property type="entry name" value="T2SSF"/>
    <property type="match status" value="2"/>
</dbReference>
<name>A0A4P5PFL8_9ENTE</name>
<keyword evidence="5 7" id="KW-1133">Transmembrane helix</keyword>
<keyword evidence="10" id="KW-1185">Reference proteome</keyword>
<evidence type="ECO:0000259" key="8">
    <source>
        <dbReference type="Pfam" id="PF00482"/>
    </source>
</evidence>
<proteinExistence type="inferred from homology"/>
<dbReference type="InterPro" id="IPR003004">
    <property type="entry name" value="GspF/PilC"/>
</dbReference>
<accession>A0A4P5PFL8</accession>
<dbReference type="OrthoDB" id="2294348at2"/>
<evidence type="ECO:0000256" key="7">
    <source>
        <dbReference type="SAM" id="Phobius"/>
    </source>
</evidence>
<keyword evidence="3" id="KW-1003">Cell membrane</keyword>
<evidence type="ECO:0000256" key="4">
    <source>
        <dbReference type="ARBA" id="ARBA00022692"/>
    </source>
</evidence>
<dbReference type="EMBL" id="BJCC01000026">
    <property type="protein sequence ID" value="GCF95048.1"/>
    <property type="molecule type" value="Genomic_DNA"/>
</dbReference>
<dbReference type="InterPro" id="IPR047692">
    <property type="entry name" value="T4P_ComGB"/>
</dbReference>
<evidence type="ECO:0000256" key="2">
    <source>
        <dbReference type="ARBA" id="ARBA00005745"/>
    </source>
</evidence>
<feature type="domain" description="Type II secretion system protein GspF" evidence="8">
    <location>
        <begin position="209"/>
        <end position="331"/>
    </location>
</feature>
<evidence type="ECO:0000256" key="6">
    <source>
        <dbReference type="ARBA" id="ARBA00023136"/>
    </source>
</evidence>
<feature type="domain" description="Type II secretion system protein GspF" evidence="8">
    <location>
        <begin position="18"/>
        <end position="136"/>
    </location>
</feature>
<feature type="transmembrane region" description="Helical" evidence="7">
    <location>
        <begin position="154"/>
        <end position="175"/>
    </location>
</feature>
<dbReference type="Proteomes" id="UP000290567">
    <property type="component" value="Unassembled WGS sequence"/>
</dbReference>
<evidence type="ECO:0000256" key="1">
    <source>
        <dbReference type="ARBA" id="ARBA00004651"/>
    </source>
</evidence>
<dbReference type="AlphaFoldDB" id="A0A4P5PFL8"/>